<evidence type="ECO:0000256" key="5">
    <source>
        <dbReference type="ARBA" id="ARBA00022741"/>
    </source>
</evidence>
<evidence type="ECO:0000256" key="2">
    <source>
        <dbReference type="ARBA" id="ARBA00022448"/>
    </source>
</evidence>
<accession>A0A0E4A4L7</accession>
<evidence type="ECO:0000259" key="11">
    <source>
        <dbReference type="PROSITE" id="PS50929"/>
    </source>
</evidence>
<evidence type="ECO:0000313" key="12">
    <source>
        <dbReference type="EMBL" id="QIP38822.1"/>
    </source>
</evidence>
<feature type="transmembrane region" description="Helical" evidence="9">
    <location>
        <begin position="53"/>
        <end position="78"/>
    </location>
</feature>
<dbReference type="GeneID" id="57488425"/>
<comment type="subcellular location">
    <subcellularLocation>
        <location evidence="1">Cell membrane</location>
        <topology evidence="1">Multi-pass membrane protein</topology>
    </subcellularLocation>
</comment>
<dbReference type="GO" id="GO:0015421">
    <property type="term" value="F:ABC-type oligopeptide transporter activity"/>
    <property type="evidence" value="ECO:0007669"/>
    <property type="project" value="TreeGrafter"/>
</dbReference>
<keyword evidence="3" id="KW-1003">Cell membrane</keyword>
<dbReference type="PANTHER" id="PTHR43394">
    <property type="entry name" value="ATP-DEPENDENT PERMEASE MDL1, MITOCHONDRIAL"/>
    <property type="match status" value="1"/>
</dbReference>
<evidence type="ECO:0000256" key="9">
    <source>
        <dbReference type="SAM" id="Phobius"/>
    </source>
</evidence>
<dbReference type="Proteomes" id="UP000502345">
    <property type="component" value="Chromosome"/>
</dbReference>
<keyword evidence="5" id="KW-0547">Nucleotide-binding</keyword>
<dbReference type="Proteomes" id="UP001230933">
    <property type="component" value="Chromosome"/>
</dbReference>
<dbReference type="PANTHER" id="PTHR43394:SF1">
    <property type="entry name" value="ATP-BINDING CASSETTE SUB-FAMILY B MEMBER 10, MITOCHONDRIAL"/>
    <property type="match status" value="1"/>
</dbReference>
<evidence type="ECO:0000313" key="13">
    <source>
        <dbReference type="EMBL" id="WGV51086.1"/>
    </source>
</evidence>
<dbReference type="InterPro" id="IPR003593">
    <property type="entry name" value="AAA+_ATPase"/>
</dbReference>
<proteinExistence type="predicted"/>
<protein>
    <submittedName>
        <fullName evidence="12 13">ABC transporter ATP-binding protein</fullName>
    </submittedName>
</protein>
<dbReference type="RefSeq" id="WP_019749475.1">
    <property type="nucleotide sequence ID" value="NZ_AP018733.1"/>
</dbReference>
<dbReference type="EMBL" id="CP124545">
    <property type="protein sequence ID" value="WGV51086.1"/>
    <property type="molecule type" value="Genomic_DNA"/>
</dbReference>
<reference evidence="13" key="2">
    <citation type="submission" date="2023-08" db="EMBL/GenBank/DDBJ databases">
        <title>Isolation and Characterization of Rhodococcus erythropolis MGMM8.</title>
        <authorList>
            <person name="Diabankana R.G.C."/>
            <person name="Afordoanyi D.M."/>
            <person name="Validov S.Z."/>
        </authorList>
    </citation>
    <scope>NUCLEOTIDE SEQUENCE</scope>
    <source>
        <strain evidence="13">MGMM8</strain>
    </source>
</reference>
<dbReference type="PROSITE" id="PS50929">
    <property type="entry name" value="ABC_TM1F"/>
    <property type="match status" value="1"/>
</dbReference>
<feature type="transmembrane region" description="Helical" evidence="9">
    <location>
        <begin position="273"/>
        <end position="298"/>
    </location>
</feature>
<dbReference type="InterPro" id="IPR017871">
    <property type="entry name" value="ABC_transporter-like_CS"/>
</dbReference>
<dbReference type="CDD" id="cd18548">
    <property type="entry name" value="ABC_6TM_Tm287_like"/>
    <property type="match status" value="1"/>
</dbReference>
<dbReference type="Pfam" id="PF00664">
    <property type="entry name" value="ABC_membrane"/>
    <property type="match status" value="1"/>
</dbReference>
<evidence type="ECO:0000256" key="4">
    <source>
        <dbReference type="ARBA" id="ARBA00022692"/>
    </source>
</evidence>
<dbReference type="GO" id="GO:0016887">
    <property type="term" value="F:ATP hydrolysis activity"/>
    <property type="evidence" value="ECO:0007669"/>
    <property type="project" value="InterPro"/>
</dbReference>
<evidence type="ECO:0000256" key="1">
    <source>
        <dbReference type="ARBA" id="ARBA00004651"/>
    </source>
</evidence>
<dbReference type="PROSITE" id="PS00211">
    <property type="entry name" value="ABC_TRANSPORTER_1"/>
    <property type="match status" value="1"/>
</dbReference>
<dbReference type="SUPFAM" id="SSF90123">
    <property type="entry name" value="ABC transporter transmembrane region"/>
    <property type="match status" value="1"/>
</dbReference>
<dbReference type="SUPFAM" id="SSF52540">
    <property type="entry name" value="P-loop containing nucleoside triphosphate hydrolases"/>
    <property type="match status" value="1"/>
</dbReference>
<keyword evidence="4 9" id="KW-0812">Transmembrane</keyword>
<dbReference type="GO" id="GO:0005524">
    <property type="term" value="F:ATP binding"/>
    <property type="evidence" value="ECO:0007669"/>
    <property type="project" value="UniProtKB-KW"/>
</dbReference>
<dbReference type="InterPro" id="IPR003439">
    <property type="entry name" value="ABC_transporter-like_ATP-bd"/>
</dbReference>
<dbReference type="InterPro" id="IPR011527">
    <property type="entry name" value="ABC1_TM_dom"/>
</dbReference>
<dbReference type="PROSITE" id="PS50893">
    <property type="entry name" value="ABC_TRANSPORTER_2"/>
    <property type="match status" value="1"/>
</dbReference>
<dbReference type="Gene3D" id="3.40.50.300">
    <property type="entry name" value="P-loop containing nucleotide triphosphate hydrolases"/>
    <property type="match status" value="1"/>
</dbReference>
<dbReference type="KEGG" id="reb:XU06_07035"/>
<evidence type="ECO:0000313" key="14">
    <source>
        <dbReference type="Proteomes" id="UP000502345"/>
    </source>
</evidence>
<evidence type="ECO:0000259" key="10">
    <source>
        <dbReference type="PROSITE" id="PS50893"/>
    </source>
</evidence>
<feature type="domain" description="ABC transmembrane type-1" evidence="11">
    <location>
        <begin position="18"/>
        <end position="300"/>
    </location>
</feature>
<dbReference type="SMART" id="SM00382">
    <property type="entry name" value="AAA"/>
    <property type="match status" value="1"/>
</dbReference>
<name>A0A0E4A4L7_RHOER</name>
<dbReference type="InterPro" id="IPR027417">
    <property type="entry name" value="P-loop_NTPase"/>
</dbReference>
<feature type="transmembrane region" description="Helical" evidence="9">
    <location>
        <begin position="157"/>
        <end position="180"/>
    </location>
</feature>
<evidence type="ECO:0000256" key="6">
    <source>
        <dbReference type="ARBA" id="ARBA00022840"/>
    </source>
</evidence>
<dbReference type="EMBL" id="CP050124">
    <property type="protein sequence ID" value="QIP38822.1"/>
    <property type="molecule type" value="Genomic_DNA"/>
</dbReference>
<dbReference type="InterPro" id="IPR039421">
    <property type="entry name" value="Type_1_exporter"/>
</dbReference>
<feature type="transmembrane region" description="Helical" evidence="9">
    <location>
        <begin position="240"/>
        <end position="261"/>
    </location>
</feature>
<feature type="transmembrane region" description="Helical" evidence="9">
    <location>
        <begin position="12"/>
        <end position="33"/>
    </location>
</feature>
<evidence type="ECO:0000256" key="3">
    <source>
        <dbReference type="ARBA" id="ARBA00022475"/>
    </source>
</evidence>
<dbReference type="FunFam" id="3.40.50.300:FF:000854">
    <property type="entry name" value="Multidrug ABC transporter ATP-binding protein"/>
    <property type="match status" value="1"/>
</dbReference>
<gene>
    <name evidence="12" type="ORF">G9444_1578</name>
    <name evidence="13" type="ORF">QIE55_07665</name>
</gene>
<dbReference type="FunFam" id="1.20.1560.10:FF:000040">
    <property type="entry name" value="Multidrug ABC transporter ATP-binding protein"/>
    <property type="match status" value="1"/>
</dbReference>
<organism evidence="12 14">
    <name type="scientific">Rhodococcus erythropolis</name>
    <name type="common">Arthrobacter picolinophilus</name>
    <dbReference type="NCBI Taxonomy" id="1833"/>
    <lineage>
        <taxon>Bacteria</taxon>
        <taxon>Bacillati</taxon>
        <taxon>Actinomycetota</taxon>
        <taxon>Actinomycetes</taxon>
        <taxon>Mycobacteriales</taxon>
        <taxon>Nocardiaceae</taxon>
        <taxon>Rhodococcus</taxon>
        <taxon>Rhodococcus erythropolis group</taxon>
    </lineage>
</organism>
<sequence length="577" mass="61916">MLAKLLKAYLPPYRWLLAGVLALQLFGAIASLVLPTLNARIIDDGVARGDTGFIMSTGGIMLLVSLASIIASVASTYLAAKSSMGFGHDVRGAFYKAVGSFSDREFNSFGAPTLITRNTNDVLQIQALVMLTSSMLVSAPLMCIGGIIMALRENLQMSWLLTISVPLLGITVSVVVAKLIPHFRTMQTRIDNINRSLREQLTGMRVIRAFVREPDETIRFDKANKELTDTSLLIGRYQAVLLPTVMLIANLSSVAVLWFGAHLVDTGDMQIGQISAFLAYVMQILMSVVMATMLAVVIPRAAVCADRITEVLDTEPTVPAPAQPLRPTSPYGVVEFGGAGFTYPGAETPVLSNVSMRCMPGTVTAIVGSTGSGKSTLVSLIPRLFDVTAGAVLVDGLDVRGWDQDELFANFGYVPQKAYLFAGTIASNIRYGNPTATDDDIWAALTIAQADDFVRELSDGLESPIAQGGGNLSGGQKQRLAIARAVVRRPRIFVFDDSFSALDMHTDAAVRRELRTVSTHSTVIIVAQRVASIIDADQIMVLEDGAPVGLGDHQFLLANCPTYQEIVASQIPAEMSA</sequence>
<dbReference type="GO" id="GO:0005886">
    <property type="term" value="C:plasma membrane"/>
    <property type="evidence" value="ECO:0007669"/>
    <property type="project" value="UniProtKB-SubCell"/>
</dbReference>
<keyword evidence="6 12" id="KW-0067">ATP-binding</keyword>
<feature type="domain" description="ABC transporter" evidence="10">
    <location>
        <begin position="334"/>
        <end position="569"/>
    </location>
</feature>
<evidence type="ECO:0000256" key="8">
    <source>
        <dbReference type="ARBA" id="ARBA00023136"/>
    </source>
</evidence>
<keyword evidence="7 9" id="KW-1133">Transmembrane helix</keyword>
<keyword evidence="8 9" id="KW-0472">Membrane</keyword>
<dbReference type="Gene3D" id="1.20.1560.10">
    <property type="entry name" value="ABC transporter type 1, transmembrane domain"/>
    <property type="match status" value="1"/>
</dbReference>
<evidence type="ECO:0000256" key="7">
    <source>
        <dbReference type="ARBA" id="ARBA00022989"/>
    </source>
</evidence>
<dbReference type="InterPro" id="IPR036640">
    <property type="entry name" value="ABC1_TM_sf"/>
</dbReference>
<reference evidence="12 14" key="1">
    <citation type="submission" date="2020-03" db="EMBL/GenBank/DDBJ databases">
        <title>Screen low temperature-resistant strains for efficient degradation of petroleum hydrocarbons under the low temperature.</title>
        <authorList>
            <person name="Wang Y."/>
            <person name="Chen J."/>
        </authorList>
    </citation>
    <scope>NUCLEOTIDE SEQUENCE [LARGE SCALE GENOMIC DNA]</scope>
    <source>
        <strain evidence="12 14">KB1</strain>
    </source>
</reference>
<keyword evidence="2" id="KW-0813">Transport</keyword>
<dbReference type="AlphaFoldDB" id="A0A0E4A4L7"/>
<feature type="transmembrane region" description="Helical" evidence="9">
    <location>
        <begin position="127"/>
        <end position="151"/>
    </location>
</feature>
<dbReference type="Pfam" id="PF00005">
    <property type="entry name" value="ABC_tran"/>
    <property type="match status" value="1"/>
</dbReference>